<evidence type="ECO:0008006" key="3">
    <source>
        <dbReference type="Google" id="ProtNLM"/>
    </source>
</evidence>
<dbReference type="OrthoDB" id="86285at2157"/>
<accession>A0A075M0C8</accession>
<evidence type="ECO:0000313" key="2">
    <source>
        <dbReference type="Proteomes" id="UP000027981"/>
    </source>
</evidence>
<gene>
    <name evidence="1" type="ORF">PAP_09325</name>
</gene>
<keyword evidence="2" id="KW-1185">Reference proteome</keyword>
<organism evidence="1 2">
    <name type="scientific">Palaeococcus pacificus DY20341</name>
    <dbReference type="NCBI Taxonomy" id="1343739"/>
    <lineage>
        <taxon>Archaea</taxon>
        <taxon>Methanobacteriati</taxon>
        <taxon>Methanobacteriota</taxon>
        <taxon>Thermococci</taxon>
        <taxon>Thermococcales</taxon>
        <taxon>Thermococcaceae</taxon>
        <taxon>Palaeococcus</taxon>
    </lineage>
</organism>
<dbReference type="Proteomes" id="UP000027981">
    <property type="component" value="Chromosome"/>
</dbReference>
<dbReference type="STRING" id="1343739.PAP_09325"/>
<dbReference type="GeneID" id="24842962"/>
<dbReference type="RefSeq" id="WP_201769533.1">
    <property type="nucleotide sequence ID" value="NZ_CP006019.1"/>
</dbReference>
<reference evidence="2" key="1">
    <citation type="submission" date="2013-06" db="EMBL/GenBank/DDBJ databases">
        <title>Complete Genome Sequence of Hyperthermophilic Palaeococcus pacificus DY20341T, Isolated from a Deep-Sea Hydrothermal Sediments.</title>
        <authorList>
            <person name="Zeng X."/>
            <person name="Shao Z."/>
        </authorList>
    </citation>
    <scope>NUCLEOTIDE SEQUENCE [LARGE SCALE GENOMIC DNA]</scope>
    <source>
        <strain evidence="2">DY20341</strain>
    </source>
</reference>
<dbReference type="eggNOG" id="arCOG02698">
    <property type="taxonomic scope" value="Archaea"/>
</dbReference>
<sequence>MRKILPIILVMLLSSLMVIGSSGTFIYFEAGREVKVAVVPHDKEYLSFMCYEEYAATVVMEKNSNLTFDALTVGNYLNELKSVWVRLYPNYSGLPVNMDVWIETEDGVEREIASEDKYTFMGNVSVGDVPAGEYIIPLEFYAHWDGGDAEITTCPIRIIVVGDPTIEKILLEGNTTVPTHTYLEWKFRILVTNHGIERNLTIKDVIPGEFGVDENRTSASKGVYAFTPHGKSTHLEWNVTLEAEESAYIDITIYTRKNPAGKQEFTSCGDYPLNDGATIKEYDITSNSLVVTAICSCCNECHDDDCDCHDDCEECNEDDDKHKKGACD</sequence>
<dbReference type="EMBL" id="CP006019">
    <property type="protein sequence ID" value="AIF70243.1"/>
    <property type="molecule type" value="Genomic_DNA"/>
</dbReference>
<evidence type="ECO:0000313" key="1">
    <source>
        <dbReference type="EMBL" id="AIF70243.1"/>
    </source>
</evidence>
<reference evidence="1 2" key="2">
    <citation type="journal article" date="2015" name="Genome Announc.">
        <title>Complete Genome Sequence of Hyperthermophilic Piezophilic Archaeon Palaeococcus pacificus DY20341T, Isolated from Deep-Sea Hydrothermal Sediments.</title>
        <authorList>
            <person name="Zeng X."/>
            <person name="Jebbar M."/>
            <person name="Shao Z."/>
        </authorList>
    </citation>
    <scope>NUCLEOTIDE SEQUENCE [LARGE SCALE GENOMIC DNA]</scope>
    <source>
        <strain evidence="1 2">DY20341</strain>
    </source>
</reference>
<dbReference type="AlphaFoldDB" id="A0A075M0C8"/>
<dbReference type="KEGG" id="ppac:PAP_09325"/>
<name>A0A075M0C8_9EURY</name>
<protein>
    <recommendedName>
        <fullName evidence="3">DUF11 domain-containing protein</fullName>
    </recommendedName>
</protein>
<dbReference type="HOGENOM" id="CLU_846264_0_0_2"/>
<proteinExistence type="predicted"/>